<dbReference type="RefSeq" id="WP_353069101.1">
    <property type="nucleotide sequence ID" value="NZ_CP132932.1"/>
</dbReference>
<evidence type="ECO:0000256" key="1">
    <source>
        <dbReference type="SAM" id="MobiDB-lite"/>
    </source>
</evidence>
<dbReference type="EMBL" id="CP132932">
    <property type="protein sequence ID" value="XCB26663.1"/>
    <property type="molecule type" value="Genomic_DNA"/>
</dbReference>
<dbReference type="KEGG" id="temp:RBB75_19930"/>
<organism evidence="2">
    <name type="scientific">Tunturiibacter empetritectus</name>
    <dbReference type="NCBI Taxonomy" id="3069691"/>
    <lineage>
        <taxon>Bacteria</taxon>
        <taxon>Pseudomonadati</taxon>
        <taxon>Acidobacteriota</taxon>
        <taxon>Terriglobia</taxon>
        <taxon>Terriglobales</taxon>
        <taxon>Acidobacteriaceae</taxon>
        <taxon>Tunturiibacter</taxon>
    </lineage>
</organism>
<gene>
    <name evidence="2" type="ORF">RBB75_19930</name>
</gene>
<dbReference type="AlphaFoldDB" id="A0AAU7ZEA6"/>
<proteinExistence type="predicted"/>
<reference evidence="2" key="1">
    <citation type="submission" date="2023-08" db="EMBL/GenBank/DDBJ databases">
        <authorList>
            <person name="Messyasz A."/>
            <person name="Mannisto M.K."/>
            <person name="Kerkhof L.J."/>
            <person name="Haggblom M."/>
        </authorList>
    </citation>
    <scope>NUCLEOTIDE SEQUENCE</scope>
    <source>
        <strain evidence="2">M8UP23</strain>
    </source>
</reference>
<protein>
    <submittedName>
        <fullName evidence="2">Uncharacterized protein</fullName>
    </submittedName>
</protein>
<name>A0AAU7ZEA6_9BACT</name>
<evidence type="ECO:0000313" key="2">
    <source>
        <dbReference type="EMBL" id="XCB26663.1"/>
    </source>
</evidence>
<reference evidence="2" key="2">
    <citation type="journal article" date="2024" name="Environ. Microbiol.">
        <title>Genome analysis and description of Tunturibacter gen. nov. expands the diversity of Terriglobia in tundra soils.</title>
        <authorList>
            <person name="Messyasz A."/>
            <person name="Mannisto M.K."/>
            <person name="Kerkhof L.J."/>
            <person name="Haggblom M.M."/>
        </authorList>
    </citation>
    <scope>NUCLEOTIDE SEQUENCE</scope>
    <source>
        <strain evidence="2">M8UP23</strain>
    </source>
</reference>
<feature type="region of interest" description="Disordered" evidence="1">
    <location>
        <begin position="107"/>
        <end position="136"/>
    </location>
</feature>
<accession>A0AAU7ZEA6</accession>
<sequence>MSFPSGRFVKHIQIFLALPIIIAVLSVPSAGQADETATPQLPLAGTARPANVPAGFVITPFGYFHSSCVEVLKPGERLLPDHRMQHADGSIQASAASCAFPHFTATGNPVNSGAPQTSNTSQPSKTRTGQSPEVNGWVENSNVTTGSPSSSYGALIARWTVPPHPLAEDGQVLFFFPGLEDINDQQTSILQPVLGLYGGQWTIASWNCCLSGIVVASPAVNVQTGDRIYGSMTNTCGTGTLSCATWNVLSVDLSTGQSTTLTDTPSDGQVFNWAFGGVLEAYYVVRCDDYPPDRTFTFEDVTLFDQKLRRVHDPVWSSGAGSGISPRCGYGVSAESRRVTLHF</sequence>